<proteinExistence type="inferred from homology"/>
<keyword evidence="6 9" id="KW-0472">Membrane</keyword>
<dbReference type="PRINTS" id="PR00237">
    <property type="entry name" value="GPCRRHODOPSN"/>
</dbReference>
<dbReference type="SUPFAM" id="SSF81321">
    <property type="entry name" value="Family A G protein-coupled receptor-like"/>
    <property type="match status" value="1"/>
</dbReference>
<dbReference type="Gene3D" id="1.20.1070.10">
    <property type="entry name" value="Rhodopsin 7-helix transmembrane proteins"/>
    <property type="match status" value="1"/>
</dbReference>
<dbReference type="InterPro" id="IPR017452">
    <property type="entry name" value="GPCR_Rhodpsn_7TM"/>
</dbReference>
<gene>
    <name evidence="12" type="primary">LOC113515105</name>
</gene>
<keyword evidence="11" id="KW-1185">Reference proteome</keyword>
<feature type="transmembrane region" description="Helical" evidence="9">
    <location>
        <begin position="67"/>
        <end position="86"/>
    </location>
</feature>
<dbReference type="RefSeq" id="XP_026755056.1">
    <property type="nucleotide sequence ID" value="XM_026899255.3"/>
</dbReference>
<evidence type="ECO:0000256" key="3">
    <source>
        <dbReference type="ARBA" id="ARBA00022692"/>
    </source>
</evidence>
<dbReference type="OrthoDB" id="9946013at2759"/>
<keyword evidence="8" id="KW-0807">Transducer</keyword>
<evidence type="ECO:0000256" key="4">
    <source>
        <dbReference type="ARBA" id="ARBA00022989"/>
    </source>
</evidence>
<evidence type="ECO:0000313" key="12">
    <source>
        <dbReference type="RefSeq" id="XP_026755056.1"/>
    </source>
</evidence>
<keyword evidence="3 9" id="KW-0812">Transmembrane</keyword>
<dbReference type="InParanoid" id="A0A6J1WRY6"/>
<evidence type="ECO:0000256" key="2">
    <source>
        <dbReference type="ARBA" id="ARBA00010663"/>
    </source>
</evidence>
<evidence type="ECO:0000313" key="11">
    <source>
        <dbReference type="Proteomes" id="UP001652740"/>
    </source>
</evidence>
<feature type="transmembrane region" description="Helical" evidence="9">
    <location>
        <begin position="244"/>
        <end position="265"/>
    </location>
</feature>
<evidence type="ECO:0000256" key="7">
    <source>
        <dbReference type="ARBA" id="ARBA00023170"/>
    </source>
</evidence>
<keyword evidence="5" id="KW-0297">G-protein coupled receptor</keyword>
<reference evidence="12" key="1">
    <citation type="submission" date="2025-08" db="UniProtKB">
        <authorList>
            <consortium name="RefSeq"/>
        </authorList>
    </citation>
    <scope>IDENTIFICATION</scope>
    <source>
        <tissue evidence="12">Whole larvae</tissue>
    </source>
</reference>
<feature type="domain" description="G-protein coupled receptors family 1 profile" evidence="10">
    <location>
        <begin position="46"/>
        <end position="302"/>
    </location>
</feature>
<dbReference type="PROSITE" id="PS50262">
    <property type="entry name" value="G_PROTEIN_RECEP_F1_2"/>
    <property type="match status" value="1"/>
</dbReference>
<feature type="transmembrane region" description="Helical" evidence="9">
    <location>
        <begin position="190"/>
        <end position="214"/>
    </location>
</feature>
<dbReference type="PANTHER" id="PTHR45695:SF9">
    <property type="entry name" value="LEUCOKININ RECEPTOR"/>
    <property type="match status" value="1"/>
</dbReference>
<feature type="transmembrane region" description="Helical" evidence="9">
    <location>
        <begin position="144"/>
        <end position="164"/>
    </location>
</feature>
<dbReference type="CTD" id="100187574"/>
<keyword evidence="7" id="KW-0675">Receptor</keyword>
<dbReference type="GO" id="GO:0004930">
    <property type="term" value="F:G protein-coupled receptor activity"/>
    <property type="evidence" value="ECO:0007669"/>
    <property type="project" value="UniProtKB-KW"/>
</dbReference>
<feature type="transmembrane region" description="Helical" evidence="9">
    <location>
        <begin position="29"/>
        <end position="55"/>
    </location>
</feature>
<evidence type="ECO:0000256" key="1">
    <source>
        <dbReference type="ARBA" id="ARBA00004141"/>
    </source>
</evidence>
<comment type="similarity">
    <text evidence="2">Belongs to the G-protein coupled receptor 1 family.</text>
</comment>
<organism evidence="11 12">
    <name type="scientific">Galleria mellonella</name>
    <name type="common">Greater wax moth</name>
    <dbReference type="NCBI Taxonomy" id="7137"/>
    <lineage>
        <taxon>Eukaryota</taxon>
        <taxon>Metazoa</taxon>
        <taxon>Ecdysozoa</taxon>
        <taxon>Arthropoda</taxon>
        <taxon>Hexapoda</taxon>
        <taxon>Insecta</taxon>
        <taxon>Pterygota</taxon>
        <taxon>Neoptera</taxon>
        <taxon>Endopterygota</taxon>
        <taxon>Lepidoptera</taxon>
        <taxon>Glossata</taxon>
        <taxon>Ditrysia</taxon>
        <taxon>Pyraloidea</taxon>
        <taxon>Pyralidae</taxon>
        <taxon>Galleriinae</taxon>
        <taxon>Galleria</taxon>
    </lineage>
</organism>
<name>A0A6J1WRY6_GALME</name>
<protein>
    <submittedName>
        <fullName evidence="12">Red-sensitive opsin</fullName>
    </submittedName>
</protein>
<evidence type="ECO:0000256" key="9">
    <source>
        <dbReference type="SAM" id="Phobius"/>
    </source>
</evidence>
<evidence type="ECO:0000259" key="10">
    <source>
        <dbReference type="PROSITE" id="PS50262"/>
    </source>
</evidence>
<dbReference type="Pfam" id="PF00001">
    <property type="entry name" value="7tm_1"/>
    <property type="match status" value="1"/>
</dbReference>
<evidence type="ECO:0000256" key="8">
    <source>
        <dbReference type="ARBA" id="ARBA00023224"/>
    </source>
</evidence>
<accession>A0A6J1WRY6</accession>
<feature type="transmembrane region" description="Helical" evidence="9">
    <location>
        <begin position="106"/>
        <end position="123"/>
    </location>
</feature>
<dbReference type="Proteomes" id="UP001652740">
    <property type="component" value="Unplaced"/>
</dbReference>
<evidence type="ECO:0000256" key="5">
    <source>
        <dbReference type="ARBA" id="ARBA00023040"/>
    </source>
</evidence>
<dbReference type="FunCoup" id="A0A6J1WRY6">
    <property type="interactions" value="16"/>
</dbReference>
<feature type="transmembrane region" description="Helical" evidence="9">
    <location>
        <begin position="285"/>
        <end position="305"/>
    </location>
</feature>
<dbReference type="PANTHER" id="PTHR45695">
    <property type="entry name" value="LEUCOKININ RECEPTOR-RELATED"/>
    <property type="match status" value="1"/>
</dbReference>
<dbReference type="KEGG" id="gmw:113515105"/>
<dbReference type="GO" id="GO:0005886">
    <property type="term" value="C:plasma membrane"/>
    <property type="evidence" value="ECO:0007669"/>
    <property type="project" value="TreeGrafter"/>
</dbReference>
<dbReference type="AlphaFoldDB" id="A0A6J1WRY6"/>
<sequence>MDDDYWLNLDTSKYNFPNTLWHIKPPKEIAIKVSAMLIIGVTGIILNSIILLILFKNRWLWCPSNYLIGNLALVDLITLLLCPWFMLVRDFYQQYVLKHFGCYFEGFLQASLLLTGVGAIMLVSYDRLAAAALTPDARVTKSAALKLIATSWIAAMLMSLPWILKRDYVERQWKNYLETFCAEDDKVLPIYWHFTLLVLVWIPLGLMVLTYGAIMWRLEWSARKLSLKGTGLAVAKAKTSAMRIAACVLLTSVICRIPYTILMYWRNRLSNEVNSVEGSYDAMWFAANYLIYMNCAVNPLIYGFTNRRFRKAMDRTPGVAWCKFGSWCCVCPVYTRKRILEVDKNTEKVFVIEDTPRPNRKLAHVIKNILHINKETLDFSVKIDEVTTKPTKVTPLKLDQL</sequence>
<keyword evidence="4 9" id="KW-1133">Transmembrane helix</keyword>
<comment type="subcellular location">
    <subcellularLocation>
        <location evidence="1">Membrane</location>
        <topology evidence="1">Multi-pass membrane protein</topology>
    </subcellularLocation>
</comment>
<evidence type="ECO:0000256" key="6">
    <source>
        <dbReference type="ARBA" id="ARBA00023136"/>
    </source>
</evidence>
<dbReference type="GeneID" id="113515105"/>
<dbReference type="InterPro" id="IPR000276">
    <property type="entry name" value="GPCR_Rhodpsn"/>
</dbReference>